<dbReference type="GO" id="GO:0003676">
    <property type="term" value="F:nucleic acid binding"/>
    <property type="evidence" value="ECO:0007669"/>
    <property type="project" value="InterPro"/>
</dbReference>
<evidence type="ECO:0000259" key="3">
    <source>
        <dbReference type="PROSITE" id="PS50158"/>
    </source>
</evidence>
<organism evidence="4 5">
    <name type="scientific">Arachis hypogaea</name>
    <name type="common">Peanut</name>
    <dbReference type="NCBI Taxonomy" id="3818"/>
    <lineage>
        <taxon>Eukaryota</taxon>
        <taxon>Viridiplantae</taxon>
        <taxon>Streptophyta</taxon>
        <taxon>Embryophyta</taxon>
        <taxon>Tracheophyta</taxon>
        <taxon>Spermatophyta</taxon>
        <taxon>Magnoliopsida</taxon>
        <taxon>eudicotyledons</taxon>
        <taxon>Gunneridae</taxon>
        <taxon>Pentapetalae</taxon>
        <taxon>rosids</taxon>
        <taxon>fabids</taxon>
        <taxon>Fabales</taxon>
        <taxon>Fabaceae</taxon>
        <taxon>Papilionoideae</taxon>
        <taxon>50 kb inversion clade</taxon>
        <taxon>dalbergioids sensu lato</taxon>
        <taxon>Dalbergieae</taxon>
        <taxon>Pterocarpus clade</taxon>
        <taxon>Arachis</taxon>
    </lineage>
</organism>
<evidence type="ECO:0000313" key="4">
    <source>
        <dbReference type="EMBL" id="RYR14635.1"/>
    </source>
</evidence>
<dbReference type="InterPro" id="IPR036875">
    <property type="entry name" value="Znf_CCHC_sf"/>
</dbReference>
<name>A0A444ZKD9_ARAHY</name>
<evidence type="ECO:0000313" key="5">
    <source>
        <dbReference type="Proteomes" id="UP000289738"/>
    </source>
</evidence>
<dbReference type="Proteomes" id="UP000289738">
    <property type="component" value="Chromosome B04"/>
</dbReference>
<dbReference type="EMBL" id="SDMP01000014">
    <property type="protein sequence ID" value="RYR14635.1"/>
    <property type="molecule type" value="Genomic_DNA"/>
</dbReference>
<evidence type="ECO:0000256" key="2">
    <source>
        <dbReference type="SAM" id="MobiDB-lite"/>
    </source>
</evidence>
<dbReference type="GO" id="GO:0008270">
    <property type="term" value="F:zinc ion binding"/>
    <property type="evidence" value="ECO:0007669"/>
    <property type="project" value="UniProtKB-KW"/>
</dbReference>
<keyword evidence="1" id="KW-0863">Zinc-finger</keyword>
<dbReference type="Gene3D" id="4.10.60.10">
    <property type="entry name" value="Zinc finger, CCHC-type"/>
    <property type="match status" value="1"/>
</dbReference>
<feature type="region of interest" description="Disordered" evidence="2">
    <location>
        <begin position="142"/>
        <end position="174"/>
    </location>
</feature>
<proteinExistence type="predicted"/>
<evidence type="ECO:0000256" key="1">
    <source>
        <dbReference type="PROSITE-ProRule" id="PRU00047"/>
    </source>
</evidence>
<dbReference type="InterPro" id="IPR001878">
    <property type="entry name" value="Znf_CCHC"/>
</dbReference>
<comment type="caution">
    <text evidence="4">The sequence shown here is derived from an EMBL/GenBank/DDBJ whole genome shotgun (WGS) entry which is preliminary data.</text>
</comment>
<reference evidence="4 5" key="1">
    <citation type="submission" date="2019-01" db="EMBL/GenBank/DDBJ databases">
        <title>Sequencing of cultivated peanut Arachis hypogaea provides insights into genome evolution and oil improvement.</title>
        <authorList>
            <person name="Chen X."/>
        </authorList>
    </citation>
    <scope>NUCLEOTIDE SEQUENCE [LARGE SCALE GENOMIC DNA]</scope>
    <source>
        <strain evidence="5">cv. Fuhuasheng</strain>
        <tissue evidence="4">Leaves</tissue>
    </source>
</reference>
<keyword evidence="1" id="KW-0862">Zinc</keyword>
<sequence>MEEECKGHQRVQQKNENLGDIGFLLRHGALHTIAQWMLFVGVKNESLFKKAMRVIRFLCCELEVRCRPGVLPTTLKPDADVKDPVVVCTKGTPSSRRQKDKKRKCTNCRKTGHTKRRCTEAKRAPMVNTEYGGYKDEEETQANWEPIIGTTQSQTMKGAKEVAPEPTDWEVKFT</sequence>
<dbReference type="PROSITE" id="PS50158">
    <property type="entry name" value="ZF_CCHC"/>
    <property type="match status" value="1"/>
</dbReference>
<dbReference type="SUPFAM" id="SSF57756">
    <property type="entry name" value="Retrovirus zinc finger-like domains"/>
    <property type="match status" value="1"/>
</dbReference>
<feature type="domain" description="CCHC-type" evidence="3">
    <location>
        <begin position="103"/>
        <end position="120"/>
    </location>
</feature>
<gene>
    <name evidence="4" type="ORF">Ahy_B04g071285</name>
</gene>
<feature type="compositionally biased region" description="Basic and acidic residues" evidence="2">
    <location>
        <begin position="158"/>
        <end position="174"/>
    </location>
</feature>
<dbReference type="AlphaFoldDB" id="A0A444ZKD9"/>
<accession>A0A444ZKD9</accession>
<keyword evidence="5" id="KW-1185">Reference proteome</keyword>
<protein>
    <recommendedName>
        <fullName evidence="3">CCHC-type domain-containing protein</fullName>
    </recommendedName>
</protein>
<keyword evidence="1" id="KW-0479">Metal-binding</keyword>